<sequence length="140" mass="15697">MSKAIAGQKKTAHATSLCTKGNSFSITINKTPLNMTENALLQSKFHDVITKVGLNYFENLQFDITVKGGGSTSRIYAARQAFCKSLLHYFSRNMDENSKQKIKNILIAFDKNTLVADPRRQEAKKFGGPGARARYQKSYR</sequence>
<evidence type="ECO:0000256" key="3">
    <source>
        <dbReference type="ARBA" id="ARBA00023274"/>
    </source>
</evidence>
<evidence type="ECO:0000256" key="2">
    <source>
        <dbReference type="ARBA" id="ARBA00022980"/>
    </source>
</evidence>
<dbReference type="GO" id="GO:0022627">
    <property type="term" value="C:cytosolic small ribosomal subunit"/>
    <property type="evidence" value="ECO:0007669"/>
    <property type="project" value="TreeGrafter"/>
</dbReference>
<dbReference type="STRING" id="1288291.A0A059F4S4"/>
<evidence type="ECO:0008006" key="7">
    <source>
        <dbReference type="Google" id="ProtNLM"/>
    </source>
</evidence>
<reference evidence="5 6" key="2">
    <citation type="submission" date="2014-03" db="EMBL/GenBank/DDBJ databases">
        <title>The Genome Sequence of Anncaliia algerae insect isolate PRA339.</title>
        <authorList>
            <consortium name="The Broad Institute Genome Sequencing Platform"/>
            <consortium name="The Broad Institute Genome Sequencing Center for Infectious Disease"/>
            <person name="Cuomo C."/>
            <person name="Becnel J."/>
            <person name="Sanscrainte N."/>
            <person name="Walker B."/>
            <person name="Young S.K."/>
            <person name="Zeng Q."/>
            <person name="Gargeya S."/>
            <person name="Fitzgerald M."/>
            <person name="Haas B."/>
            <person name="Abouelleil A."/>
            <person name="Alvarado L."/>
            <person name="Arachchi H.M."/>
            <person name="Berlin A.M."/>
            <person name="Chapman S.B."/>
            <person name="Dewar J."/>
            <person name="Goldberg J."/>
            <person name="Griggs A."/>
            <person name="Gujja S."/>
            <person name="Hansen M."/>
            <person name="Howarth C."/>
            <person name="Imamovic A."/>
            <person name="Larimer J."/>
            <person name="McCowan C."/>
            <person name="Murphy C."/>
            <person name="Neiman D."/>
            <person name="Pearson M."/>
            <person name="Priest M."/>
            <person name="Roberts A."/>
            <person name="Saif S."/>
            <person name="Shea T."/>
            <person name="Sisk P."/>
            <person name="Sykes S."/>
            <person name="Wortman J."/>
            <person name="Nusbaum C."/>
            <person name="Birren B."/>
        </authorList>
    </citation>
    <scope>NUCLEOTIDE SEQUENCE [LARGE SCALE GENOMIC DNA]</scope>
    <source>
        <strain evidence="5 6">PRA339</strain>
    </source>
</reference>
<gene>
    <name evidence="5" type="ORF">H312_00476</name>
</gene>
<dbReference type="InterPro" id="IPR000754">
    <property type="entry name" value="Ribosomal_uS9"/>
</dbReference>
<dbReference type="PANTHER" id="PTHR21569">
    <property type="entry name" value="RIBOSOMAL PROTEIN S9"/>
    <property type="match status" value="1"/>
</dbReference>
<dbReference type="HOGENOM" id="CLU_046483_4_0_1"/>
<dbReference type="PANTHER" id="PTHR21569:SF16">
    <property type="entry name" value="RIBOSOMAL PROTEIN S16"/>
    <property type="match status" value="1"/>
</dbReference>
<dbReference type="GO" id="GO:0006412">
    <property type="term" value="P:translation"/>
    <property type="evidence" value="ECO:0007669"/>
    <property type="project" value="InterPro"/>
</dbReference>
<keyword evidence="3" id="KW-0687">Ribonucleoprotein</keyword>
<dbReference type="SUPFAM" id="SSF54211">
    <property type="entry name" value="Ribosomal protein S5 domain 2-like"/>
    <property type="match status" value="1"/>
</dbReference>
<dbReference type="Pfam" id="PF00380">
    <property type="entry name" value="Ribosomal_S9"/>
    <property type="match status" value="1"/>
</dbReference>
<comment type="similarity">
    <text evidence="1">Belongs to the universal ribosomal protein uS9 family.</text>
</comment>
<evidence type="ECO:0000313" key="5">
    <source>
        <dbReference type="EMBL" id="KCZ81994.1"/>
    </source>
</evidence>
<accession>A0A059F4S4</accession>
<dbReference type="Proteomes" id="UP000030655">
    <property type="component" value="Unassembled WGS sequence"/>
</dbReference>
<name>A0A059F4S4_9MICR</name>
<dbReference type="InterPro" id="IPR014721">
    <property type="entry name" value="Ribsml_uS5_D2-typ_fold_subgr"/>
</dbReference>
<dbReference type="GO" id="GO:0000462">
    <property type="term" value="P:maturation of SSU-rRNA from tricistronic rRNA transcript (SSU-rRNA, 5.8S rRNA, LSU-rRNA)"/>
    <property type="evidence" value="ECO:0007669"/>
    <property type="project" value="TreeGrafter"/>
</dbReference>
<protein>
    <recommendedName>
        <fullName evidence="7">Ribosomal protein S9</fullName>
    </recommendedName>
</protein>
<keyword evidence="6" id="KW-1185">Reference proteome</keyword>
<dbReference type="GO" id="GO:0003735">
    <property type="term" value="F:structural constituent of ribosome"/>
    <property type="evidence" value="ECO:0007669"/>
    <property type="project" value="InterPro"/>
</dbReference>
<dbReference type="VEuPathDB" id="MicrosporidiaDB:H312_00476"/>
<feature type="region of interest" description="Disordered" evidence="4">
    <location>
        <begin position="120"/>
        <end position="140"/>
    </location>
</feature>
<reference evidence="6" key="1">
    <citation type="submission" date="2013-02" db="EMBL/GenBank/DDBJ databases">
        <authorList>
            <consortium name="The Broad Institute Genome Sequencing Platform"/>
            <person name="Cuomo C."/>
            <person name="Becnel J."/>
            <person name="Sanscrainte N."/>
            <person name="Walker B."/>
            <person name="Young S.K."/>
            <person name="Zeng Q."/>
            <person name="Gargeya S."/>
            <person name="Fitzgerald M."/>
            <person name="Haas B."/>
            <person name="Abouelleil A."/>
            <person name="Alvarado L."/>
            <person name="Arachchi H.M."/>
            <person name="Berlin A.M."/>
            <person name="Chapman S.B."/>
            <person name="Dewar J."/>
            <person name="Goldberg J."/>
            <person name="Griggs A."/>
            <person name="Gujja S."/>
            <person name="Hansen M."/>
            <person name="Howarth C."/>
            <person name="Imamovic A."/>
            <person name="Larimer J."/>
            <person name="McCowan C."/>
            <person name="Murphy C."/>
            <person name="Neiman D."/>
            <person name="Pearson M."/>
            <person name="Priest M."/>
            <person name="Roberts A."/>
            <person name="Saif S."/>
            <person name="Shea T."/>
            <person name="Sisk P."/>
            <person name="Sykes S."/>
            <person name="Wortman J."/>
            <person name="Nusbaum C."/>
            <person name="Birren B."/>
        </authorList>
    </citation>
    <scope>NUCLEOTIDE SEQUENCE [LARGE SCALE GENOMIC DNA]</scope>
    <source>
        <strain evidence="6">PRA339</strain>
    </source>
</reference>
<organism evidence="5 6">
    <name type="scientific">Anncaliia algerae PRA339</name>
    <dbReference type="NCBI Taxonomy" id="1288291"/>
    <lineage>
        <taxon>Eukaryota</taxon>
        <taxon>Fungi</taxon>
        <taxon>Fungi incertae sedis</taxon>
        <taxon>Microsporidia</taxon>
        <taxon>Tubulinosematoidea</taxon>
        <taxon>Tubulinosematidae</taxon>
        <taxon>Anncaliia</taxon>
    </lineage>
</organism>
<evidence type="ECO:0000256" key="1">
    <source>
        <dbReference type="ARBA" id="ARBA00005251"/>
    </source>
</evidence>
<proteinExistence type="inferred from homology"/>
<dbReference type="InterPro" id="IPR020568">
    <property type="entry name" value="Ribosomal_Su5_D2-typ_SF"/>
</dbReference>
<evidence type="ECO:0000256" key="4">
    <source>
        <dbReference type="SAM" id="MobiDB-lite"/>
    </source>
</evidence>
<dbReference type="OrthoDB" id="426865at2759"/>
<keyword evidence="2" id="KW-0689">Ribosomal protein</keyword>
<dbReference type="AlphaFoldDB" id="A0A059F4S4"/>
<dbReference type="EMBL" id="KK365133">
    <property type="protein sequence ID" value="KCZ81994.1"/>
    <property type="molecule type" value="Genomic_DNA"/>
</dbReference>
<evidence type="ECO:0000313" key="6">
    <source>
        <dbReference type="Proteomes" id="UP000030655"/>
    </source>
</evidence>
<dbReference type="GO" id="GO:0003723">
    <property type="term" value="F:RNA binding"/>
    <property type="evidence" value="ECO:0007669"/>
    <property type="project" value="TreeGrafter"/>
</dbReference>
<dbReference type="Gene3D" id="3.30.230.10">
    <property type="match status" value="1"/>
</dbReference>